<comment type="caution">
    <text evidence="5">The sequence shown here is derived from an EMBL/GenBank/DDBJ whole genome shotgun (WGS) entry which is preliminary data.</text>
</comment>
<dbReference type="Gene3D" id="1.10.443.10">
    <property type="entry name" value="Intergrase catalytic core"/>
    <property type="match status" value="1"/>
</dbReference>
<dbReference type="CDD" id="cd01185">
    <property type="entry name" value="INTN1_C_like"/>
    <property type="match status" value="1"/>
</dbReference>
<proteinExistence type="inferred from homology"/>
<dbReference type="InterPro" id="IPR010998">
    <property type="entry name" value="Integrase_recombinase_N"/>
</dbReference>
<feature type="domain" description="Tyr recombinase" evidence="4">
    <location>
        <begin position="217"/>
        <end position="395"/>
    </location>
</feature>
<comment type="similarity">
    <text evidence="1">Belongs to the 'phage' integrase family.</text>
</comment>
<evidence type="ECO:0000259" key="4">
    <source>
        <dbReference type="PROSITE" id="PS51898"/>
    </source>
</evidence>
<dbReference type="PANTHER" id="PTHR30349:SF64">
    <property type="entry name" value="PROPHAGE INTEGRASE INTD-RELATED"/>
    <property type="match status" value="1"/>
</dbReference>
<evidence type="ECO:0000256" key="3">
    <source>
        <dbReference type="ARBA" id="ARBA00023172"/>
    </source>
</evidence>
<keyword evidence="6" id="KW-1185">Reference proteome</keyword>
<dbReference type="Proteomes" id="UP000732105">
    <property type="component" value="Unassembled WGS sequence"/>
</dbReference>
<keyword evidence="3" id="KW-0233">DNA recombination</keyword>
<organism evidence="5 6">
    <name type="scientific">Marinifilum caeruleilacunae</name>
    <dbReference type="NCBI Taxonomy" id="2499076"/>
    <lineage>
        <taxon>Bacteria</taxon>
        <taxon>Pseudomonadati</taxon>
        <taxon>Bacteroidota</taxon>
        <taxon>Bacteroidia</taxon>
        <taxon>Marinilabiliales</taxon>
        <taxon>Marinifilaceae</taxon>
    </lineage>
</organism>
<gene>
    <name evidence="5" type="ORF">ELS83_18295</name>
</gene>
<sequence length="404" mass="47066">MKRSTFSILLFIRRNSNRKNGESPIFVRITLNGNRTDISLKRTIDAKLWDKQKGKCKGNSRKAKDNNHYMDCVRARILEIRSDLEIRNKLTIVNLKNIFLGKDKKNLLKVFQDHNDKMEELIGIDCVKGTAEKYRTTYRYTKEFIKVQYKTDDIPLNEINHLFITDMERFIKTTKNCSHNTTIKHLKNLRKIILIAIKNNWINQDPYADITFRHKKINRDYLTNEELNKLMQKDLSKFERLEKIKDAYVFCCFTGLSFADVRSLSSEDLVQGEDGKLWIKKERQKTKIEFEVPITTIPAKILKKYENSPQVLLSGLLLPIPSNQKYNAYLKEIADLCEINKNLSSHSARHTFASTVALGNNLNIKVISKMMAHTTVKMTELYAKPSEDLISSEMNKVEEIYKAS</sequence>
<dbReference type="InterPro" id="IPR013762">
    <property type="entry name" value="Integrase-like_cat_sf"/>
</dbReference>
<dbReference type="InterPro" id="IPR035386">
    <property type="entry name" value="Arm-DNA-bind_5"/>
</dbReference>
<dbReference type="InterPro" id="IPR025269">
    <property type="entry name" value="SAM-like_dom"/>
</dbReference>
<accession>A0ABX1X033</accession>
<dbReference type="Pfam" id="PF17293">
    <property type="entry name" value="Arm-DNA-bind_5"/>
    <property type="match status" value="1"/>
</dbReference>
<dbReference type="PANTHER" id="PTHR30349">
    <property type="entry name" value="PHAGE INTEGRASE-RELATED"/>
    <property type="match status" value="1"/>
</dbReference>
<evidence type="ECO:0000256" key="2">
    <source>
        <dbReference type="ARBA" id="ARBA00023125"/>
    </source>
</evidence>
<dbReference type="Pfam" id="PF00589">
    <property type="entry name" value="Phage_integrase"/>
    <property type="match status" value="1"/>
</dbReference>
<dbReference type="Gene3D" id="1.10.150.130">
    <property type="match status" value="1"/>
</dbReference>
<dbReference type="EMBL" id="RZNH01000041">
    <property type="protein sequence ID" value="NOU61754.1"/>
    <property type="molecule type" value="Genomic_DNA"/>
</dbReference>
<dbReference type="SUPFAM" id="SSF56349">
    <property type="entry name" value="DNA breaking-rejoining enzymes"/>
    <property type="match status" value="1"/>
</dbReference>
<dbReference type="RefSeq" id="WP_171597012.1">
    <property type="nucleotide sequence ID" value="NZ_RZNH01000041.1"/>
</dbReference>
<evidence type="ECO:0000313" key="5">
    <source>
        <dbReference type="EMBL" id="NOU61754.1"/>
    </source>
</evidence>
<dbReference type="InterPro" id="IPR050090">
    <property type="entry name" value="Tyrosine_recombinase_XerCD"/>
</dbReference>
<dbReference type="InterPro" id="IPR002104">
    <property type="entry name" value="Integrase_catalytic"/>
</dbReference>
<protein>
    <submittedName>
        <fullName evidence="5">Site-specific integrase</fullName>
    </submittedName>
</protein>
<evidence type="ECO:0000256" key="1">
    <source>
        <dbReference type="ARBA" id="ARBA00008857"/>
    </source>
</evidence>
<keyword evidence="2" id="KW-0238">DNA-binding</keyword>
<dbReference type="Pfam" id="PF13102">
    <property type="entry name" value="Phage_int_SAM_5"/>
    <property type="match status" value="1"/>
</dbReference>
<dbReference type="PROSITE" id="PS51898">
    <property type="entry name" value="TYR_RECOMBINASE"/>
    <property type="match status" value="1"/>
</dbReference>
<evidence type="ECO:0000313" key="6">
    <source>
        <dbReference type="Proteomes" id="UP000732105"/>
    </source>
</evidence>
<dbReference type="InterPro" id="IPR011010">
    <property type="entry name" value="DNA_brk_join_enz"/>
</dbReference>
<name>A0ABX1X033_9BACT</name>
<reference evidence="5 6" key="1">
    <citation type="submission" date="2018-12" db="EMBL/GenBank/DDBJ databases">
        <title>Marinifilum JC070 sp. nov., a marine bacterium isolated from Yongle Blue Hole in the South China Sea.</title>
        <authorList>
            <person name="Fu T."/>
        </authorList>
    </citation>
    <scope>NUCLEOTIDE SEQUENCE [LARGE SCALE GENOMIC DNA]</scope>
    <source>
        <strain evidence="5 6">JC070</strain>
    </source>
</reference>